<evidence type="ECO:0000256" key="5">
    <source>
        <dbReference type="ARBA" id="ARBA00022448"/>
    </source>
</evidence>
<keyword evidence="8" id="KW-1278">Translocase</keyword>
<dbReference type="EC" id="7.1.1.2" evidence="3"/>
<keyword evidence="9" id="KW-0249">Electron transport</keyword>
<dbReference type="EMBL" id="HG942175">
    <property type="protein sequence ID" value="CDN85565.1"/>
    <property type="molecule type" value="Genomic_DNA"/>
</dbReference>
<dbReference type="GO" id="GO:0031966">
    <property type="term" value="C:mitochondrial membrane"/>
    <property type="evidence" value="ECO:0007669"/>
    <property type="project" value="UniProtKB-SubCell"/>
</dbReference>
<keyword evidence="12 17" id="KW-0496">Mitochondrion</keyword>
<proteinExistence type="inferred from homology"/>
<evidence type="ECO:0000256" key="9">
    <source>
        <dbReference type="ARBA" id="ARBA00022982"/>
    </source>
</evidence>
<feature type="transmembrane region" description="Helical" evidence="16">
    <location>
        <begin position="48"/>
        <end position="69"/>
    </location>
</feature>
<evidence type="ECO:0000256" key="12">
    <source>
        <dbReference type="ARBA" id="ARBA00023128"/>
    </source>
</evidence>
<accession>W9A1F1</accession>
<dbReference type="AlphaFoldDB" id="W9A1F1"/>
<keyword evidence="11" id="KW-0520">NAD</keyword>
<evidence type="ECO:0000256" key="13">
    <source>
        <dbReference type="ARBA" id="ARBA00023136"/>
    </source>
</evidence>
<evidence type="ECO:0000256" key="15">
    <source>
        <dbReference type="ARBA" id="ARBA00049551"/>
    </source>
</evidence>
<dbReference type="PANTHER" id="PTHR11435">
    <property type="entry name" value="NADH UBIQUINONE OXIDOREDUCTASE SUBUNIT ND6"/>
    <property type="match status" value="1"/>
</dbReference>
<reference evidence="17" key="1">
    <citation type="submission" date="2014-02" db="EMBL/GenBank/DDBJ databases">
        <authorList>
            <person name="Gan H."/>
        </authorList>
    </citation>
    <scope>NUCLEOTIDE SEQUENCE</scope>
    <source>
        <strain evidence="17">MBS084</strain>
    </source>
</reference>
<organism evidence="17">
    <name type="scientific">Geocharax gracilis</name>
    <dbReference type="NCBI Taxonomy" id="119071"/>
    <lineage>
        <taxon>Eukaryota</taxon>
        <taxon>Metazoa</taxon>
        <taxon>Ecdysozoa</taxon>
        <taxon>Arthropoda</taxon>
        <taxon>Crustacea</taxon>
        <taxon>Multicrustacea</taxon>
        <taxon>Malacostraca</taxon>
        <taxon>Eumalacostraca</taxon>
        <taxon>Eucarida</taxon>
        <taxon>Decapoda</taxon>
        <taxon>Pleocyemata</taxon>
        <taxon>Astacidea</taxon>
        <taxon>Parastacoidea</taxon>
        <taxon>Parastacidae</taxon>
        <taxon>Geocharax</taxon>
    </lineage>
</organism>
<comment type="subcellular location">
    <subcellularLocation>
        <location evidence="1">Mitochondrion membrane</location>
        <topology evidence="1">Multi-pass membrane protein</topology>
    </subcellularLocation>
</comment>
<reference evidence="17" key="2">
    <citation type="submission" date="2014-03" db="EMBL/GenBank/DDBJ databases">
        <title>Complete mitochondrial genome of Geocharax gracilis isolate MBS084.</title>
        <authorList>
            <person name="Gan H.M."/>
            <person name="Tan M.H."/>
            <person name="Lee Y.P."/>
            <person name="Austin C.M."/>
        </authorList>
    </citation>
    <scope>NUCLEOTIDE SEQUENCE</scope>
    <source>
        <strain evidence="17">MBS084</strain>
    </source>
</reference>
<keyword evidence="7 16" id="KW-0812">Transmembrane</keyword>
<evidence type="ECO:0000256" key="1">
    <source>
        <dbReference type="ARBA" id="ARBA00004225"/>
    </source>
</evidence>
<evidence type="ECO:0000313" key="17">
    <source>
        <dbReference type="EMBL" id="CDN85565.1"/>
    </source>
</evidence>
<evidence type="ECO:0000256" key="10">
    <source>
        <dbReference type="ARBA" id="ARBA00022989"/>
    </source>
</evidence>
<evidence type="ECO:0000256" key="2">
    <source>
        <dbReference type="ARBA" id="ARBA00005698"/>
    </source>
</evidence>
<evidence type="ECO:0000256" key="8">
    <source>
        <dbReference type="ARBA" id="ARBA00022967"/>
    </source>
</evidence>
<gene>
    <name evidence="17" type="primary">nad6</name>
</gene>
<keyword evidence="5" id="KW-0813">Transport</keyword>
<name>W9A1F1_9EUCA</name>
<dbReference type="PANTHER" id="PTHR11435:SF1">
    <property type="entry name" value="NADH-UBIQUINONE OXIDOREDUCTASE CHAIN 6"/>
    <property type="match status" value="1"/>
</dbReference>
<keyword evidence="13 16" id="KW-0472">Membrane</keyword>
<keyword evidence="6" id="KW-0679">Respiratory chain</keyword>
<evidence type="ECO:0000256" key="11">
    <source>
        <dbReference type="ARBA" id="ARBA00023027"/>
    </source>
</evidence>
<evidence type="ECO:0000256" key="3">
    <source>
        <dbReference type="ARBA" id="ARBA00012944"/>
    </source>
</evidence>
<protein>
    <recommendedName>
        <fullName evidence="4">NADH-ubiquinone oxidoreductase chain 6</fullName>
        <ecNumber evidence="3">7.1.1.2</ecNumber>
    </recommendedName>
    <alternativeName>
        <fullName evidence="14">NADH dehydrogenase subunit 6</fullName>
    </alternativeName>
</protein>
<feature type="transmembrane region" description="Helical" evidence="16">
    <location>
        <begin position="21"/>
        <end position="42"/>
    </location>
</feature>
<dbReference type="GO" id="GO:0008137">
    <property type="term" value="F:NADH dehydrogenase (ubiquinone) activity"/>
    <property type="evidence" value="ECO:0007669"/>
    <property type="project" value="UniProtKB-EC"/>
</dbReference>
<geneLocation type="mitochondrion" evidence="17"/>
<evidence type="ECO:0000256" key="4">
    <source>
        <dbReference type="ARBA" id="ARBA00021095"/>
    </source>
</evidence>
<feature type="transmembrane region" description="Helical" evidence="16">
    <location>
        <begin position="140"/>
        <end position="159"/>
    </location>
</feature>
<comment type="similarity">
    <text evidence="2">Belongs to the complex I subunit 6 family.</text>
</comment>
<evidence type="ECO:0000256" key="16">
    <source>
        <dbReference type="SAM" id="Phobius"/>
    </source>
</evidence>
<sequence>MLYFTLPMILSVSILFSQLTHPLSMGLTLLIQTILICLLTGTFNSSFWFSYILFLIFLGGMLILFIYVASLASNEPFHVSPFLLVMMTIAILLSFTLTMLDPLSFKQPFFTCSSEYFSLNKTMSSHPLTNMIYYLPSSPLTIFMISYLLITLLVAVKIINTSASPLRPSN</sequence>
<comment type="catalytic activity">
    <reaction evidence="15">
        <text>a ubiquinone + NADH + 5 H(+)(in) = a ubiquinol + NAD(+) + 4 H(+)(out)</text>
        <dbReference type="Rhea" id="RHEA:29091"/>
        <dbReference type="Rhea" id="RHEA-COMP:9565"/>
        <dbReference type="Rhea" id="RHEA-COMP:9566"/>
        <dbReference type="ChEBI" id="CHEBI:15378"/>
        <dbReference type="ChEBI" id="CHEBI:16389"/>
        <dbReference type="ChEBI" id="CHEBI:17976"/>
        <dbReference type="ChEBI" id="CHEBI:57540"/>
        <dbReference type="ChEBI" id="CHEBI:57945"/>
        <dbReference type="EC" id="7.1.1.2"/>
    </reaction>
</comment>
<evidence type="ECO:0000256" key="6">
    <source>
        <dbReference type="ARBA" id="ARBA00022660"/>
    </source>
</evidence>
<evidence type="ECO:0000256" key="14">
    <source>
        <dbReference type="ARBA" id="ARBA00031019"/>
    </source>
</evidence>
<evidence type="ECO:0000256" key="7">
    <source>
        <dbReference type="ARBA" id="ARBA00022692"/>
    </source>
</evidence>
<dbReference type="InterPro" id="IPR050269">
    <property type="entry name" value="ComplexI_Subunit6"/>
</dbReference>
<keyword evidence="10 16" id="KW-1133">Transmembrane helix</keyword>
<feature type="transmembrane region" description="Helical" evidence="16">
    <location>
        <begin position="81"/>
        <end position="100"/>
    </location>
</feature>